<keyword evidence="7" id="KW-0804">Transcription</keyword>
<proteinExistence type="predicted"/>
<dbReference type="PATRIC" id="fig|43658.5.peg.2400"/>
<dbReference type="PROSITE" id="PS50110">
    <property type="entry name" value="RESPONSE_REGULATORY"/>
    <property type="match status" value="1"/>
</dbReference>
<dbReference type="RefSeq" id="WP_046005094.1">
    <property type="nucleotide sequence ID" value="NZ_JXYA01000023.1"/>
</dbReference>
<dbReference type="OrthoDB" id="9802426at2"/>
<evidence type="ECO:0000256" key="8">
    <source>
        <dbReference type="PROSITE-ProRule" id="PRU00169"/>
    </source>
</evidence>
<evidence type="ECO:0000259" key="11">
    <source>
        <dbReference type="PROSITE" id="PS51755"/>
    </source>
</evidence>
<dbReference type="InterPro" id="IPR001789">
    <property type="entry name" value="Sig_transdc_resp-reg_receiver"/>
</dbReference>
<dbReference type="SMART" id="SM00448">
    <property type="entry name" value="REC"/>
    <property type="match status" value="1"/>
</dbReference>
<dbReference type="Gene3D" id="6.10.250.690">
    <property type="match status" value="1"/>
</dbReference>
<dbReference type="EMBL" id="JXYA01000023">
    <property type="protein sequence ID" value="KJZ08968.1"/>
    <property type="molecule type" value="Genomic_DNA"/>
</dbReference>
<dbReference type="SMART" id="SM00862">
    <property type="entry name" value="Trans_reg_C"/>
    <property type="match status" value="1"/>
</dbReference>
<dbReference type="InterPro" id="IPR011006">
    <property type="entry name" value="CheY-like_superfamily"/>
</dbReference>
<dbReference type="GO" id="GO:0006355">
    <property type="term" value="P:regulation of DNA-templated transcription"/>
    <property type="evidence" value="ECO:0007669"/>
    <property type="project" value="InterPro"/>
</dbReference>
<dbReference type="GO" id="GO:0005829">
    <property type="term" value="C:cytosol"/>
    <property type="evidence" value="ECO:0007669"/>
    <property type="project" value="TreeGrafter"/>
</dbReference>
<organism evidence="12 13">
    <name type="scientific">Pseudoalteromonas rubra</name>
    <dbReference type="NCBI Taxonomy" id="43658"/>
    <lineage>
        <taxon>Bacteria</taxon>
        <taxon>Pseudomonadati</taxon>
        <taxon>Pseudomonadota</taxon>
        <taxon>Gammaproteobacteria</taxon>
        <taxon>Alteromonadales</taxon>
        <taxon>Pseudoalteromonadaceae</taxon>
        <taxon>Pseudoalteromonas</taxon>
    </lineage>
</organism>
<dbReference type="Proteomes" id="UP000033452">
    <property type="component" value="Unassembled WGS sequence"/>
</dbReference>
<keyword evidence="2" id="KW-0963">Cytoplasm</keyword>
<keyword evidence="3 8" id="KW-0597">Phosphoprotein</keyword>
<keyword evidence="4" id="KW-0902">Two-component regulatory system</keyword>
<dbReference type="Pfam" id="PF00486">
    <property type="entry name" value="Trans_reg_C"/>
    <property type="match status" value="1"/>
</dbReference>
<keyword evidence="6 9" id="KW-0238">DNA-binding</keyword>
<sequence>MTTTPNTHLLLIEDDHELAHWICDYLADKSFTVSLCHRGDEAPQQILSLNPDLVILDGMLPGLDGLDVCKQVRPQYCGPILMLTARDEDMDEVLGLEMGADDYLTKPVRARVLLARIRALLRRHNPTSVEPDPPGNTESIEIQGLLVDKSARTVTLQGETIDVSSKEFDLLWLLAKSAGELVTRDFLTQSLRGFEYDGFDRSIDLRISRLRKKLGDNPVAPFRIKTVWGQGYQLVREAW</sequence>
<dbReference type="InterPro" id="IPR016032">
    <property type="entry name" value="Sig_transdc_resp-reg_C-effctor"/>
</dbReference>
<dbReference type="SUPFAM" id="SSF46894">
    <property type="entry name" value="C-terminal effector domain of the bipartite response regulators"/>
    <property type="match status" value="1"/>
</dbReference>
<dbReference type="InterPro" id="IPR036388">
    <property type="entry name" value="WH-like_DNA-bd_sf"/>
</dbReference>
<gene>
    <name evidence="12" type="ORF">TW77_11355</name>
</gene>
<keyword evidence="13" id="KW-1185">Reference proteome</keyword>
<evidence type="ECO:0000256" key="9">
    <source>
        <dbReference type="PROSITE-ProRule" id="PRU01091"/>
    </source>
</evidence>
<evidence type="ECO:0000256" key="2">
    <source>
        <dbReference type="ARBA" id="ARBA00022490"/>
    </source>
</evidence>
<dbReference type="Gene3D" id="1.10.10.10">
    <property type="entry name" value="Winged helix-like DNA-binding domain superfamily/Winged helix DNA-binding domain"/>
    <property type="match status" value="1"/>
</dbReference>
<dbReference type="PANTHER" id="PTHR48111:SF47">
    <property type="entry name" value="TRANSCRIPTIONAL REGULATORY PROTEIN RSTA"/>
    <property type="match status" value="1"/>
</dbReference>
<dbReference type="GO" id="GO:0000976">
    <property type="term" value="F:transcription cis-regulatory region binding"/>
    <property type="evidence" value="ECO:0007669"/>
    <property type="project" value="TreeGrafter"/>
</dbReference>
<evidence type="ECO:0000313" key="12">
    <source>
        <dbReference type="EMBL" id="KJZ08968.1"/>
    </source>
</evidence>
<dbReference type="AlphaFoldDB" id="A0A0F4QMP5"/>
<dbReference type="InterPro" id="IPR001867">
    <property type="entry name" value="OmpR/PhoB-type_DNA-bd"/>
</dbReference>
<keyword evidence="5" id="KW-0805">Transcription regulation</keyword>
<feature type="domain" description="OmpR/PhoB-type" evidence="11">
    <location>
        <begin position="137"/>
        <end position="236"/>
    </location>
</feature>
<dbReference type="InterPro" id="IPR039420">
    <property type="entry name" value="WalR-like"/>
</dbReference>
<evidence type="ECO:0000256" key="1">
    <source>
        <dbReference type="ARBA" id="ARBA00004496"/>
    </source>
</evidence>
<comment type="caution">
    <text evidence="12">The sequence shown here is derived from an EMBL/GenBank/DDBJ whole genome shotgun (WGS) entry which is preliminary data.</text>
</comment>
<evidence type="ECO:0000256" key="3">
    <source>
        <dbReference type="ARBA" id="ARBA00022553"/>
    </source>
</evidence>
<feature type="modified residue" description="4-aspartylphosphate" evidence="8">
    <location>
        <position position="57"/>
    </location>
</feature>
<reference evidence="12 13" key="1">
    <citation type="journal article" date="2015" name="BMC Genomics">
        <title>Genome mining reveals unlocked bioactive potential of marine Gram-negative bacteria.</title>
        <authorList>
            <person name="Machado H."/>
            <person name="Sonnenschein E.C."/>
            <person name="Melchiorsen J."/>
            <person name="Gram L."/>
        </authorList>
    </citation>
    <scope>NUCLEOTIDE SEQUENCE [LARGE SCALE GENOMIC DNA]</scope>
    <source>
        <strain evidence="12 13">S2471</strain>
    </source>
</reference>
<name>A0A0F4QMP5_9GAMM</name>
<dbReference type="GO" id="GO:0032993">
    <property type="term" value="C:protein-DNA complex"/>
    <property type="evidence" value="ECO:0007669"/>
    <property type="project" value="TreeGrafter"/>
</dbReference>
<evidence type="ECO:0000256" key="7">
    <source>
        <dbReference type="ARBA" id="ARBA00023163"/>
    </source>
</evidence>
<feature type="DNA-binding region" description="OmpR/PhoB-type" evidence="9">
    <location>
        <begin position="137"/>
        <end position="236"/>
    </location>
</feature>
<dbReference type="Pfam" id="PF00072">
    <property type="entry name" value="Response_reg"/>
    <property type="match status" value="1"/>
</dbReference>
<evidence type="ECO:0000256" key="5">
    <source>
        <dbReference type="ARBA" id="ARBA00023015"/>
    </source>
</evidence>
<comment type="subcellular location">
    <subcellularLocation>
        <location evidence="1">Cytoplasm</location>
    </subcellularLocation>
</comment>
<dbReference type="PANTHER" id="PTHR48111">
    <property type="entry name" value="REGULATOR OF RPOS"/>
    <property type="match status" value="1"/>
</dbReference>
<dbReference type="PROSITE" id="PS51755">
    <property type="entry name" value="OMPR_PHOB"/>
    <property type="match status" value="1"/>
</dbReference>
<dbReference type="SUPFAM" id="SSF52172">
    <property type="entry name" value="CheY-like"/>
    <property type="match status" value="1"/>
</dbReference>
<dbReference type="FunFam" id="1.10.10.10:FF:000099">
    <property type="entry name" value="Two-component system response regulator TorR"/>
    <property type="match status" value="1"/>
</dbReference>
<dbReference type="Gene3D" id="3.40.50.2300">
    <property type="match status" value="1"/>
</dbReference>
<dbReference type="CDD" id="cd00383">
    <property type="entry name" value="trans_reg_C"/>
    <property type="match status" value="1"/>
</dbReference>
<dbReference type="GO" id="GO:0000156">
    <property type="term" value="F:phosphorelay response regulator activity"/>
    <property type="evidence" value="ECO:0007669"/>
    <property type="project" value="TreeGrafter"/>
</dbReference>
<evidence type="ECO:0000256" key="4">
    <source>
        <dbReference type="ARBA" id="ARBA00023012"/>
    </source>
</evidence>
<protein>
    <submittedName>
        <fullName evidence="12">Chemotaxis protein CheY</fullName>
    </submittedName>
</protein>
<feature type="domain" description="Response regulatory" evidence="10">
    <location>
        <begin position="8"/>
        <end position="121"/>
    </location>
</feature>
<evidence type="ECO:0000256" key="6">
    <source>
        <dbReference type="ARBA" id="ARBA00023125"/>
    </source>
</evidence>
<accession>A0A0F4QMP5</accession>
<evidence type="ECO:0000259" key="10">
    <source>
        <dbReference type="PROSITE" id="PS50110"/>
    </source>
</evidence>
<evidence type="ECO:0000313" key="13">
    <source>
        <dbReference type="Proteomes" id="UP000033452"/>
    </source>
</evidence>